<dbReference type="InterPro" id="IPR043739">
    <property type="entry name" value="DUF5684"/>
</dbReference>
<evidence type="ECO:0000313" key="3">
    <source>
        <dbReference type="Proteomes" id="UP001343257"/>
    </source>
</evidence>
<gene>
    <name evidence="2" type="ORF">P9847_08830</name>
</gene>
<accession>A0ABU6PSR9</accession>
<comment type="caution">
    <text evidence="2">The sequence shown here is derived from an EMBL/GenBank/DDBJ whole genome shotgun (WGS) entry which is preliminary data.</text>
</comment>
<dbReference type="RefSeq" id="WP_328277101.1">
    <property type="nucleotide sequence ID" value="NZ_JARTLD010000024.1"/>
</dbReference>
<evidence type="ECO:0000256" key="1">
    <source>
        <dbReference type="SAM" id="Phobius"/>
    </source>
</evidence>
<name>A0ABU6PSR9_9BACL</name>
<dbReference type="Pfam" id="PF18936">
    <property type="entry name" value="DUF5684"/>
    <property type="match status" value="1"/>
</dbReference>
<dbReference type="EMBL" id="JARTLD010000024">
    <property type="protein sequence ID" value="MED5017412.1"/>
    <property type="molecule type" value="Genomic_DNA"/>
</dbReference>
<feature type="transmembrane region" description="Helical" evidence="1">
    <location>
        <begin position="32"/>
        <end position="49"/>
    </location>
</feature>
<keyword evidence="1" id="KW-0472">Membrane</keyword>
<keyword evidence="3" id="KW-1185">Reference proteome</keyword>
<feature type="transmembrane region" description="Helical" evidence="1">
    <location>
        <begin position="85"/>
        <end position="105"/>
    </location>
</feature>
<keyword evidence="1" id="KW-0812">Transmembrane</keyword>
<organism evidence="2 3">
    <name type="scientific">Paenibacillus chibensis</name>
    <dbReference type="NCBI Taxonomy" id="59846"/>
    <lineage>
        <taxon>Bacteria</taxon>
        <taxon>Bacillati</taxon>
        <taxon>Bacillota</taxon>
        <taxon>Bacilli</taxon>
        <taxon>Bacillales</taxon>
        <taxon>Paenibacillaceae</taxon>
        <taxon>Paenibacillus</taxon>
    </lineage>
</organism>
<keyword evidence="1" id="KW-1133">Transmembrane helix</keyword>
<reference evidence="2 3" key="1">
    <citation type="submission" date="2023-03" db="EMBL/GenBank/DDBJ databases">
        <title>Bacillus Genome Sequencing.</title>
        <authorList>
            <person name="Dunlap C."/>
        </authorList>
    </citation>
    <scope>NUCLEOTIDE SEQUENCE [LARGE SCALE GENOMIC DNA]</scope>
    <source>
        <strain evidence="2 3">NRS-52</strain>
    </source>
</reference>
<feature type="transmembrane region" description="Helical" evidence="1">
    <location>
        <begin position="55"/>
        <end position="73"/>
    </location>
</feature>
<feature type="transmembrane region" description="Helical" evidence="1">
    <location>
        <begin position="6"/>
        <end position="23"/>
    </location>
</feature>
<dbReference type="Proteomes" id="UP001343257">
    <property type="component" value="Unassembled WGS sequence"/>
</dbReference>
<sequence>MPGYLILLYIIVYFVICGGYAQIAKKAYYDDIAWFAFIPLLSNILQLKLIRVNAWWVLICFVPVVNIVFMIIWQVKLLNAIGKHGAYVLFCIFLPPVYVILWIVWGYSSKTEYVL</sequence>
<proteinExistence type="predicted"/>
<evidence type="ECO:0000313" key="2">
    <source>
        <dbReference type="EMBL" id="MED5017412.1"/>
    </source>
</evidence>
<protein>
    <submittedName>
        <fullName evidence="2">DUF5684 domain-containing protein</fullName>
    </submittedName>
</protein>